<feature type="domain" description="Lipid/polyisoprenoid-binding YceI-like" evidence="1">
    <location>
        <begin position="5"/>
        <end position="174"/>
    </location>
</feature>
<dbReference type="EMBL" id="PYAS01000001">
    <property type="protein sequence ID" value="PSL34228.1"/>
    <property type="molecule type" value="Genomic_DNA"/>
</dbReference>
<keyword evidence="3" id="KW-1185">Reference proteome</keyword>
<dbReference type="InterPro" id="IPR007372">
    <property type="entry name" value="Lipid/polyisoprenoid-bd_YceI"/>
</dbReference>
<dbReference type="PANTHER" id="PTHR34406:SF1">
    <property type="entry name" value="PROTEIN YCEI"/>
    <property type="match status" value="1"/>
</dbReference>
<proteinExistence type="predicted"/>
<organism evidence="2 3">
    <name type="scientific">Dyadobacter jiangsuensis</name>
    <dbReference type="NCBI Taxonomy" id="1591085"/>
    <lineage>
        <taxon>Bacteria</taxon>
        <taxon>Pseudomonadati</taxon>
        <taxon>Bacteroidota</taxon>
        <taxon>Cytophagia</taxon>
        <taxon>Cytophagales</taxon>
        <taxon>Spirosomataceae</taxon>
        <taxon>Dyadobacter</taxon>
    </lineage>
</organism>
<dbReference type="InterPro" id="IPR036761">
    <property type="entry name" value="TTHA0802/YceI-like_sf"/>
</dbReference>
<evidence type="ECO:0000259" key="1">
    <source>
        <dbReference type="SMART" id="SM00867"/>
    </source>
</evidence>
<evidence type="ECO:0000313" key="2">
    <source>
        <dbReference type="EMBL" id="PSL34228.1"/>
    </source>
</evidence>
<evidence type="ECO:0000313" key="3">
    <source>
        <dbReference type="Proteomes" id="UP000241964"/>
    </source>
</evidence>
<gene>
    <name evidence="2" type="ORF">CLV60_101597</name>
</gene>
<reference evidence="2 3" key="1">
    <citation type="submission" date="2018-03" db="EMBL/GenBank/DDBJ databases">
        <title>Genomic Encyclopedia of Archaeal and Bacterial Type Strains, Phase II (KMG-II): from individual species to whole genera.</title>
        <authorList>
            <person name="Goeker M."/>
        </authorList>
    </citation>
    <scope>NUCLEOTIDE SEQUENCE [LARGE SCALE GENOMIC DNA]</scope>
    <source>
        <strain evidence="2 3">DSM 29057</strain>
    </source>
</reference>
<dbReference type="SMART" id="SM00867">
    <property type="entry name" value="YceI"/>
    <property type="match status" value="1"/>
</dbReference>
<dbReference type="Gene3D" id="2.40.128.110">
    <property type="entry name" value="Lipid/polyisoprenoid-binding, YceI-like"/>
    <property type="match status" value="1"/>
</dbReference>
<dbReference type="Pfam" id="PF04264">
    <property type="entry name" value="YceI"/>
    <property type="match status" value="1"/>
</dbReference>
<dbReference type="Proteomes" id="UP000241964">
    <property type="component" value="Unassembled WGS sequence"/>
</dbReference>
<name>A0A2P8GJT6_9BACT</name>
<comment type="caution">
    <text evidence="2">The sequence shown here is derived from an EMBL/GenBank/DDBJ whole genome shotgun (WGS) entry which is preliminary data.</text>
</comment>
<dbReference type="RefSeq" id="WP_106593855.1">
    <property type="nucleotide sequence ID" value="NZ_PYAS01000001.1"/>
</dbReference>
<protein>
    <submittedName>
        <fullName evidence="2">Polyisoprenoid-binding protein YceI</fullName>
    </submittedName>
</protein>
<accession>A0A2P8GJT6</accession>
<dbReference type="PANTHER" id="PTHR34406">
    <property type="entry name" value="PROTEIN YCEI"/>
    <property type="match status" value="1"/>
</dbReference>
<dbReference type="SUPFAM" id="SSF101874">
    <property type="entry name" value="YceI-like"/>
    <property type="match status" value="1"/>
</dbReference>
<dbReference type="OrthoDB" id="9811006at2"/>
<dbReference type="AlphaFoldDB" id="A0A2P8GJT6"/>
<sequence length="177" mass="19412">MSKTTWNVDVAHSEVQFKVKHLVISTVTGFFRTFSGSASTDGDSFENANVNFTIDVNSVDTGQPGRDEHLRNADFFEAEKYPEFSFVSTSLRKDKGDLYKLVGDLTIKGVTKEVELAAEYGGTERDPWGNTKVGFEVSGTIDRKEFGVTFNSLTETGGLALGENIKILANIQLAKQA</sequence>